<reference evidence="32 33" key="1">
    <citation type="submission" date="2013-05" db="EMBL/GenBank/DDBJ databases">
        <title>Draft genome of the parasitic nematode Anyclostoma ceylanicum.</title>
        <authorList>
            <person name="Mitreva M."/>
        </authorList>
    </citation>
    <scope>NUCLEOTIDE SEQUENCE [LARGE SCALE GENOMIC DNA]</scope>
</reference>
<comment type="catalytic activity">
    <reaction evidence="21">
        <text>1-dodecanoyl-sn-glycero-3-phosphocholine + H2O = 1-dodecanoyl-sn-glycerol + phosphocholine + H(+)</text>
        <dbReference type="Rhea" id="RHEA:41127"/>
        <dbReference type="ChEBI" id="CHEBI:15377"/>
        <dbReference type="ChEBI" id="CHEBI:15378"/>
        <dbReference type="ChEBI" id="CHEBI:74966"/>
        <dbReference type="ChEBI" id="CHEBI:75529"/>
        <dbReference type="ChEBI" id="CHEBI:295975"/>
    </reaction>
    <physiologicalReaction direction="left-to-right" evidence="21">
        <dbReference type="Rhea" id="RHEA:41128"/>
    </physiologicalReaction>
</comment>
<dbReference type="PANTHER" id="PTHR10151">
    <property type="entry name" value="ECTONUCLEOTIDE PYROPHOSPHATASE/PHOSPHODIESTERASE"/>
    <property type="match status" value="1"/>
</dbReference>
<keyword evidence="7" id="KW-0336">GPI-anchor</keyword>
<dbReference type="InterPro" id="IPR002591">
    <property type="entry name" value="Phosphodiest/P_Trfase"/>
</dbReference>
<organism evidence="32 33">
    <name type="scientific">Ancylostoma ceylanicum</name>
    <dbReference type="NCBI Taxonomy" id="53326"/>
    <lineage>
        <taxon>Eukaryota</taxon>
        <taxon>Metazoa</taxon>
        <taxon>Ecdysozoa</taxon>
        <taxon>Nematoda</taxon>
        <taxon>Chromadorea</taxon>
        <taxon>Rhabditida</taxon>
        <taxon>Rhabditina</taxon>
        <taxon>Rhabditomorpha</taxon>
        <taxon>Strongyloidea</taxon>
        <taxon>Ancylostomatidae</taxon>
        <taxon>Ancylostomatinae</taxon>
        <taxon>Ancylostoma</taxon>
    </lineage>
</organism>
<evidence type="ECO:0000256" key="13">
    <source>
        <dbReference type="ARBA" id="ARBA00023098"/>
    </source>
</evidence>
<keyword evidence="12" id="KW-0442">Lipid degradation</keyword>
<evidence type="ECO:0000313" key="32">
    <source>
        <dbReference type="EMBL" id="EPB77095.1"/>
    </source>
</evidence>
<evidence type="ECO:0000256" key="8">
    <source>
        <dbReference type="ARBA" id="ARBA00022723"/>
    </source>
</evidence>
<dbReference type="PANTHER" id="PTHR10151:SF66">
    <property type="entry name" value="GLYCEROPHOSPHOCHOLINE CHOLINEPHOSPHODIESTERASE ENPP6"/>
    <property type="match status" value="1"/>
</dbReference>
<gene>
    <name evidence="32" type="ORF">ANCCEY_03796</name>
</gene>
<evidence type="ECO:0000256" key="29">
    <source>
        <dbReference type="ARBA" id="ARBA00048703"/>
    </source>
</evidence>
<dbReference type="GO" id="GO:0098552">
    <property type="term" value="C:side of membrane"/>
    <property type="evidence" value="ECO:0007669"/>
    <property type="project" value="UniProtKB-KW"/>
</dbReference>
<evidence type="ECO:0000256" key="23">
    <source>
        <dbReference type="ARBA" id="ARBA00047482"/>
    </source>
</evidence>
<protein>
    <recommendedName>
        <fullName evidence="4">glycerophosphocholine cholinephosphodiesterase</fullName>
        <ecNumber evidence="4">3.1.4.38</ecNumber>
    </recommendedName>
    <alternativeName>
        <fullName evidence="19">Choline-specific glycerophosphodiester phosphodiesterase</fullName>
    </alternativeName>
    <alternativeName>
        <fullName evidence="18">Ectonucleotide pyrophosphatase/phosphodiesterase family member 6</fullName>
    </alternativeName>
</protein>
<evidence type="ECO:0000256" key="16">
    <source>
        <dbReference type="ARBA" id="ARBA00023180"/>
    </source>
</evidence>
<evidence type="ECO:0000256" key="20">
    <source>
        <dbReference type="ARBA" id="ARBA00046203"/>
    </source>
</evidence>
<evidence type="ECO:0000256" key="9">
    <source>
        <dbReference type="ARBA" id="ARBA00022729"/>
    </source>
</evidence>
<comment type="catalytic activity">
    <reaction evidence="28">
        <text>sphing-4-enine-phosphocholine + H2O = sphing-4-enine + phosphocholine + H(+)</text>
        <dbReference type="Rhea" id="RHEA:41095"/>
        <dbReference type="ChEBI" id="CHEBI:15377"/>
        <dbReference type="ChEBI" id="CHEBI:15378"/>
        <dbReference type="ChEBI" id="CHEBI:57756"/>
        <dbReference type="ChEBI" id="CHEBI:58906"/>
        <dbReference type="ChEBI" id="CHEBI:295975"/>
    </reaction>
    <physiologicalReaction direction="left-to-right" evidence="28">
        <dbReference type="Rhea" id="RHEA:41096"/>
    </physiologicalReaction>
</comment>
<dbReference type="Proteomes" id="UP000054495">
    <property type="component" value="Unassembled WGS sequence"/>
</dbReference>
<keyword evidence="13" id="KW-0443">Lipid metabolism</keyword>
<evidence type="ECO:0000256" key="24">
    <source>
        <dbReference type="ARBA" id="ARBA00047494"/>
    </source>
</evidence>
<keyword evidence="33" id="KW-1185">Reference proteome</keyword>
<comment type="function">
    <text evidence="20">Choline-specific glycerophosphodiesterase that hydrolyzes glycerophosphocholine (GPC) and lysophosphatidylcholine (LPC) and contributes to supplying choline to the cells. Has a preference for LPC with short (12:0 and 14:0) or polyunsaturated (18:2 and 20:4) fatty acids. In vitro, hydrolyzes only choline-containing lysophospholipids, such as sphingosylphosphorylcholine (SPC), platelet-activating factor (PAF) and lysoPAF, but not other lysophospholipids.</text>
</comment>
<evidence type="ECO:0000256" key="3">
    <source>
        <dbReference type="ARBA" id="ARBA00010594"/>
    </source>
</evidence>
<evidence type="ECO:0000256" key="18">
    <source>
        <dbReference type="ARBA" id="ARBA00031167"/>
    </source>
</evidence>
<evidence type="ECO:0000256" key="30">
    <source>
        <dbReference type="ARBA" id="ARBA00049092"/>
    </source>
</evidence>
<evidence type="ECO:0000256" key="1">
    <source>
        <dbReference type="ARBA" id="ARBA00001947"/>
    </source>
</evidence>
<keyword evidence="14" id="KW-0472">Membrane</keyword>
<keyword evidence="17" id="KW-0449">Lipoprotein</keyword>
<evidence type="ECO:0000256" key="2">
    <source>
        <dbReference type="ARBA" id="ARBA00004609"/>
    </source>
</evidence>
<name>A0A0D6LYF9_9BILA</name>
<accession>A0A0D6LYF9</accession>
<evidence type="ECO:0000256" key="26">
    <source>
        <dbReference type="ARBA" id="ARBA00047779"/>
    </source>
</evidence>
<evidence type="ECO:0000256" key="19">
    <source>
        <dbReference type="ARBA" id="ARBA00032556"/>
    </source>
</evidence>
<comment type="catalytic activity">
    <reaction evidence="30">
        <text>1-(9Z,12Z)-octadecadienoyl-sn-glycero-3-phosphocholine + H2O = 1-(9Z,12Z-octadecadienoyl)-sn-glycerol + phosphocholine + H(+)</text>
        <dbReference type="Rhea" id="RHEA:41115"/>
        <dbReference type="ChEBI" id="CHEBI:15377"/>
        <dbReference type="ChEBI" id="CHEBI:15378"/>
        <dbReference type="ChEBI" id="CHEBI:28733"/>
        <dbReference type="ChEBI" id="CHEBI:75561"/>
        <dbReference type="ChEBI" id="CHEBI:295975"/>
    </reaction>
    <physiologicalReaction direction="left-to-right" evidence="30">
        <dbReference type="Rhea" id="RHEA:41116"/>
    </physiologicalReaction>
</comment>
<keyword evidence="10" id="KW-0378">Hydrolase</keyword>
<keyword evidence="16" id="KW-0325">Glycoprotein</keyword>
<comment type="catalytic activity">
    <reaction evidence="24">
        <text>a 1-O-alkyl-sn-glycero-3-phosphocholine + H2O = a 1-O-alkyl-sn-glycerol + phosphocholine + H(+)</text>
        <dbReference type="Rhea" id="RHEA:36083"/>
        <dbReference type="ChEBI" id="CHEBI:15377"/>
        <dbReference type="ChEBI" id="CHEBI:15378"/>
        <dbReference type="ChEBI" id="CHEBI:15850"/>
        <dbReference type="ChEBI" id="CHEBI:30909"/>
        <dbReference type="ChEBI" id="CHEBI:295975"/>
    </reaction>
    <physiologicalReaction direction="left-to-right" evidence="24">
        <dbReference type="Rhea" id="RHEA:36084"/>
    </physiologicalReaction>
</comment>
<dbReference type="InterPro" id="IPR017850">
    <property type="entry name" value="Alkaline_phosphatase_core_sf"/>
</dbReference>
<keyword evidence="6" id="KW-0597">Phosphoprotein</keyword>
<evidence type="ECO:0000256" key="15">
    <source>
        <dbReference type="ARBA" id="ARBA00023157"/>
    </source>
</evidence>
<dbReference type="AlphaFoldDB" id="A0A0D6LYF9"/>
<comment type="catalytic activity">
    <reaction evidence="23">
        <text>glycero-2-phosphocholine + H2O = phosphocholine + glycerol + H(+)</text>
        <dbReference type="Rhea" id="RHEA:61684"/>
        <dbReference type="ChEBI" id="CHEBI:15377"/>
        <dbReference type="ChEBI" id="CHEBI:15378"/>
        <dbReference type="ChEBI" id="CHEBI:17754"/>
        <dbReference type="ChEBI" id="CHEBI:144950"/>
        <dbReference type="ChEBI" id="CHEBI:295975"/>
    </reaction>
    <physiologicalReaction direction="left-to-right" evidence="23">
        <dbReference type="Rhea" id="RHEA:61685"/>
    </physiologicalReaction>
</comment>
<dbReference type="EC" id="3.1.4.38" evidence="4"/>
<dbReference type="GO" id="GO:0046872">
    <property type="term" value="F:metal ion binding"/>
    <property type="evidence" value="ECO:0007669"/>
    <property type="project" value="UniProtKB-KW"/>
</dbReference>
<keyword evidence="11" id="KW-0862">Zinc</keyword>
<dbReference type="GO" id="GO:0016042">
    <property type="term" value="P:lipid catabolic process"/>
    <property type="evidence" value="ECO:0007669"/>
    <property type="project" value="UniProtKB-KW"/>
</dbReference>
<dbReference type="Gene3D" id="3.40.720.10">
    <property type="entry name" value="Alkaline Phosphatase, subunit A"/>
    <property type="match status" value="1"/>
</dbReference>
<evidence type="ECO:0000256" key="27">
    <source>
        <dbReference type="ARBA" id="ARBA00048209"/>
    </source>
</evidence>
<evidence type="ECO:0000256" key="4">
    <source>
        <dbReference type="ARBA" id="ARBA00012318"/>
    </source>
</evidence>
<evidence type="ECO:0000256" key="25">
    <source>
        <dbReference type="ARBA" id="ARBA00047600"/>
    </source>
</evidence>
<keyword evidence="5" id="KW-1003">Cell membrane</keyword>
<comment type="similarity">
    <text evidence="3">Belongs to the nucleotide pyrophosphatase/phosphodiesterase family.</text>
</comment>
<dbReference type="Pfam" id="PF01663">
    <property type="entry name" value="Phosphodiest"/>
    <property type="match status" value="1"/>
</dbReference>
<evidence type="ECO:0000256" key="28">
    <source>
        <dbReference type="ARBA" id="ARBA00048234"/>
    </source>
</evidence>
<comment type="catalytic activity">
    <reaction evidence="29">
        <text>sn-glycerol 3-phosphocholine + H2O = phosphocholine + glycerol + H(+)</text>
        <dbReference type="Rhea" id="RHEA:19545"/>
        <dbReference type="ChEBI" id="CHEBI:15377"/>
        <dbReference type="ChEBI" id="CHEBI:15378"/>
        <dbReference type="ChEBI" id="CHEBI:16870"/>
        <dbReference type="ChEBI" id="CHEBI:17754"/>
        <dbReference type="ChEBI" id="CHEBI:295975"/>
        <dbReference type="EC" id="3.1.4.38"/>
    </reaction>
    <physiologicalReaction direction="left-to-right" evidence="29">
        <dbReference type="Rhea" id="RHEA:19546"/>
    </physiologicalReaction>
</comment>
<keyword evidence="8" id="KW-0479">Metal-binding</keyword>
<sequence>MFVCVGTPTSLFVPFETPLKHLDVKSMSKEVSLGDEVKFIQFFHNTPSALLNTPKNFELCEPKVSVEHIFTVFLIYLDCDCLRRKEYGPQDCFRRRKLFEVDWVPAPHLCVPPRKDGMSFADERIAKIVVEATKSHDLVLVYHPNIREQIANIGPRRSNDRTATEVDKFQQALERLTAQARERIDLNVMVISPHGLVDVPKRNIRVLDDYLPMELLQMSIGSGAVKQLIAVPGKTHQVYSQLRNHTPIPNVKVYFTTPKVGDLPEWYHYKKSSTVPDLVLVAQPGYAIVTRDLAKQIPPQNPNEIKAGMSGYNNHYPDMLGVFLAYGPVFRKGYHKGPLELCDIYTLMCSLLRIDDCNTSCGRSLDLVTQNSMK</sequence>
<comment type="catalytic activity">
    <reaction evidence="22">
        <text>1-(9Z-octadecenoyl)-sn-glycero-3-phosphocholine + H2O = 1-(9Z-octadecenoyl)-sn-glycerol + phosphocholine + H(+)</text>
        <dbReference type="Rhea" id="RHEA:41091"/>
        <dbReference type="ChEBI" id="CHEBI:15377"/>
        <dbReference type="ChEBI" id="CHEBI:15378"/>
        <dbReference type="ChEBI" id="CHEBI:28610"/>
        <dbReference type="ChEBI" id="CHEBI:75757"/>
        <dbReference type="ChEBI" id="CHEBI:295975"/>
    </reaction>
    <physiologicalReaction direction="left-to-right" evidence="22">
        <dbReference type="Rhea" id="RHEA:41092"/>
    </physiologicalReaction>
</comment>
<evidence type="ECO:0000256" key="5">
    <source>
        <dbReference type="ARBA" id="ARBA00022475"/>
    </source>
</evidence>
<dbReference type="GO" id="GO:0005886">
    <property type="term" value="C:plasma membrane"/>
    <property type="evidence" value="ECO:0007669"/>
    <property type="project" value="UniProtKB-SubCell"/>
</dbReference>
<keyword evidence="9" id="KW-0732">Signal</keyword>
<comment type="catalytic activity">
    <reaction evidence="27">
        <text>1-hexadecanoyl-sn-glycero-3-phosphocholine + H2O = 1-hexadecanoyl-sn-glycerol + phosphocholine + H(+)</text>
        <dbReference type="Rhea" id="RHEA:41119"/>
        <dbReference type="ChEBI" id="CHEBI:15377"/>
        <dbReference type="ChEBI" id="CHEBI:15378"/>
        <dbReference type="ChEBI" id="CHEBI:72998"/>
        <dbReference type="ChEBI" id="CHEBI:75542"/>
        <dbReference type="ChEBI" id="CHEBI:295975"/>
    </reaction>
    <physiologicalReaction direction="left-to-right" evidence="27">
        <dbReference type="Rhea" id="RHEA:41120"/>
    </physiologicalReaction>
</comment>
<evidence type="ECO:0000256" key="7">
    <source>
        <dbReference type="ARBA" id="ARBA00022622"/>
    </source>
</evidence>
<evidence type="ECO:0000256" key="14">
    <source>
        <dbReference type="ARBA" id="ARBA00023136"/>
    </source>
</evidence>
<comment type="catalytic activity">
    <reaction evidence="25">
        <text>a 1-acyl-sn-glycero-3-phosphocholine + H2O = a 1-acyl-sn-glycerol + phosphocholine + H(+)</text>
        <dbReference type="Rhea" id="RHEA:44720"/>
        <dbReference type="ChEBI" id="CHEBI:15377"/>
        <dbReference type="ChEBI" id="CHEBI:15378"/>
        <dbReference type="ChEBI" id="CHEBI:58168"/>
        <dbReference type="ChEBI" id="CHEBI:64683"/>
        <dbReference type="ChEBI" id="CHEBI:295975"/>
    </reaction>
    <physiologicalReaction direction="left-to-right" evidence="25">
        <dbReference type="Rhea" id="RHEA:44721"/>
    </physiologicalReaction>
</comment>
<evidence type="ECO:0000256" key="31">
    <source>
        <dbReference type="ARBA" id="ARBA00049320"/>
    </source>
</evidence>
<evidence type="ECO:0000256" key="10">
    <source>
        <dbReference type="ARBA" id="ARBA00022801"/>
    </source>
</evidence>
<evidence type="ECO:0000313" key="33">
    <source>
        <dbReference type="Proteomes" id="UP000054495"/>
    </source>
</evidence>
<proteinExistence type="inferred from homology"/>
<comment type="subcellular location">
    <subcellularLocation>
        <location evidence="2">Cell membrane</location>
        <topology evidence="2">Lipid-anchor</topology>
        <topology evidence="2">GPI-anchor</topology>
    </subcellularLocation>
</comment>
<evidence type="ECO:0000256" key="22">
    <source>
        <dbReference type="ARBA" id="ARBA00047322"/>
    </source>
</evidence>
<evidence type="ECO:0000256" key="11">
    <source>
        <dbReference type="ARBA" id="ARBA00022833"/>
    </source>
</evidence>
<evidence type="ECO:0000256" key="6">
    <source>
        <dbReference type="ARBA" id="ARBA00022553"/>
    </source>
</evidence>
<dbReference type="SUPFAM" id="SSF53649">
    <property type="entry name" value="Alkaline phosphatase-like"/>
    <property type="match status" value="1"/>
</dbReference>
<evidence type="ECO:0000256" key="12">
    <source>
        <dbReference type="ARBA" id="ARBA00022963"/>
    </source>
</evidence>
<evidence type="ECO:0000256" key="21">
    <source>
        <dbReference type="ARBA" id="ARBA00047290"/>
    </source>
</evidence>
<comment type="catalytic activity">
    <reaction evidence="26">
        <text>1-tetradecanoyl-sn-glycero-3-phosphocholine + H2O = 1-tetradecanoyl-sn-glycerol + phosphocholine + H(+)</text>
        <dbReference type="Rhea" id="RHEA:40999"/>
        <dbReference type="ChEBI" id="CHEBI:15377"/>
        <dbReference type="ChEBI" id="CHEBI:15378"/>
        <dbReference type="ChEBI" id="CHEBI:64489"/>
        <dbReference type="ChEBI" id="CHEBI:75536"/>
        <dbReference type="ChEBI" id="CHEBI:295975"/>
    </reaction>
    <physiologicalReaction direction="left-to-right" evidence="26">
        <dbReference type="Rhea" id="RHEA:41000"/>
    </physiologicalReaction>
</comment>
<keyword evidence="15" id="KW-1015">Disulfide bond</keyword>
<dbReference type="EMBL" id="KE124845">
    <property type="protein sequence ID" value="EPB77095.1"/>
    <property type="molecule type" value="Genomic_DNA"/>
</dbReference>
<dbReference type="GO" id="GO:0047390">
    <property type="term" value="F:glycerophosphocholine cholinephosphodiesterase activity"/>
    <property type="evidence" value="ECO:0007669"/>
    <property type="project" value="UniProtKB-EC"/>
</dbReference>
<comment type="cofactor">
    <cofactor evidence="1">
        <name>Zn(2+)</name>
        <dbReference type="ChEBI" id="CHEBI:29105"/>
    </cofactor>
</comment>
<evidence type="ECO:0000256" key="17">
    <source>
        <dbReference type="ARBA" id="ARBA00023288"/>
    </source>
</evidence>
<comment type="catalytic activity">
    <reaction evidence="31">
        <text>1-(5Z,8Z,11Z,14Z-eicosatetraenoyl)-sn-glycero-3-phosphocholine + H2O = 1-(5Z,8Z,11Z,14Z-eicosatetraenoyl)-sn-glycerol + phosphocholine + H(+)</text>
        <dbReference type="Rhea" id="RHEA:41003"/>
        <dbReference type="ChEBI" id="CHEBI:15377"/>
        <dbReference type="ChEBI" id="CHEBI:15378"/>
        <dbReference type="ChEBI" id="CHEBI:34071"/>
        <dbReference type="ChEBI" id="CHEBI:74344"/>
        <dbReference type="ChEBI" id="CHEBI:295975"/>
    </reaction>
    <physiologicalReaction direction="left-to-right" evidence="31">
        <dbReference type="Rhea" id="RHEA:41004"/>
    </physiologicalReaction>
</comment>